<evidence type="ECO:0000313" key="2">
    <source>
        <dbReference type="Proteomes" id="UP000315363"/>
    </source>
</evidence>
<dbReference type="GO" id="GO:0000428">
    <property type="term" value="C:DNA-directed RNA polymerase complex"/>
    <property type="evidence" value="ECO:0007669"/>
    <property type="project" value="UniProtKB-KW"/>
</dbReference>
<dbReference type="EMBL" id="VHIF01000001">
    <property type="protein sequence ID" value="TQO36471.1"/>
    <property type="molecule type" value="Genomic_DNA"/>
</dbReference>
<sequence>MDDWKKFKDVTTYDLIKTFQDRNQPDNTRDLVFFALCYKFREDLLNKCEINCKRFGHDINVAEQIAESTFKRYALKGDFKIEKTNTFIIDDSFKFYLYGIAKNELTNYYRLQQRKINGHLYGGSEAIIKDLPPLPNIKLSIQDQIKLKAIESLSPSHRAVYLTYKQHERMGCNLPKKLLEELREFLGGVKQSTIRGYKKEANDQIKKYLEVMTLTKELSDGKF</sequence>
<evidence type="ECO:0000313" key="1">
    <source>
        <dbReference type="EMBL" id="TQO36471.1"/>
    </source>
</evidence>
<proteinExistence type="predicted"/>
<reference evidence="1 2" key="1">
    <citation type="submission" date="2019-06" db="EMBL/GenBank/DDBJ databases">
        <title>A large-scale integrated study on North Sea by COGITO (Coastal Microbe Genomic &amp; Taxonomic Observatory).</title>
        <authorList>
            <person name="Teeling H."/>
        </authorList>
    </citation>
    <scope>NUCLEOTIDE SEQUENCE [LARGE SCALE GENOMIC DNA]</scope>
    <source>
        <strain evidence="1 2">MAR_2009_79</strain>
    </source>
</reference>
<organism evidence="1 2">
    <name type="scientific">Arenibacter algicola</name>
    <dbReference type="NCBI Taxonomy" id="616991"/>
    <lineage>
        <taxon>Bacteria</taxon>
        <taxon>Pseudomonadati</taxon>
        <taxon>Bacteroidota</taxon>
        <taxon>Flavobacteriia</taxon>
        <taxon>Flavobacteriales</taxon>
        <taxon>Flavobacteriaceae</taxon>
        <taxon>Arenibacter</taxon>
    </lineage>
</organism>
<accession>A0ABY3A821</accession>
<dbReference type="Proteomes" id="UP000315363">
    <property type="component" value="Unassembled WGS sequence"/>
</dbReference>
<keyword evidence="1" id="KW-0804">Transcription</keyword>
<keyword evidence="2" id="KW-1185">Reference proteome</keyword>
<dbReference type="RefSeq" id="WP_142188679.1">
    <property type="nucleotide sequence ID" value="NZ_VHIF01000001.1"/>
</dbReference>
<name>A0ABY3A821_9FLAO</name>
<protein>
    <submittedName>
        <fullName evidence="1">DNA-directed RNA polymerase specialized sigma24 family protein</fullName>
    </submittedName>
</protein>
<gene>
    <name evidence="1" type="ORF">GQ41_1049</name>
</gene>
<keyword evidence="1" id="KW-0240">DNA-directed RNA polymerase</keyword>
<comment type="caution">
    <text evidence="1">The sequence shown here is derived from an EMBL/GenBank/DDBJ whole genome shotgun (WGS) entry which is preliminary data.</text>
</comment>